<dbReference type="VEuPathDB" id="FungiDB:GLRG_10815"/>
<keyword evidence="3" id="KW-1185">Reference proteome</keyword>
<evidence type="ECO:0000313" key="2">
    <source>
        <dbReference type="EMBL" id="EFQ35671.1"/>
    </source>
</evidence>
<dbReference type="RefSeq" id="XP_008099691.1">
    <property type="nucleotide sequence ID" value="XM_008101500.1"/>
</dbReference>
<protein>
    <submittedName>
        <fullName evidence="2">Uncharacterized protein</fullName>
    </submittedName>
</protein>
<evidence type="ECO:0000256" key="1">
    <source>
        <dbReference type="SAM" id="MobiDB-lite"/>
    </source>
</evidence>
<evidence type="ECO:0000313" key="3">
    <source>
        <dbReference type="Proteomes" id="UP000008782"/>
    </source>
</evidence>
<dbReference type="GeneID" id="24416180"/>
<sequence length="118" mass="12340">MSRLEPCGPGTDGDPTRRYVRRQPGGSCPLIPDPAPGSGSGGGNGQTDSFTSGPQPSPTFAAAGACGGTFCEGFWCNPRPTSVPPDERAPRLPRPQGPQQQWIVRLDPDHLGPPRGHV</sequence>
<dbReference type="Proteomes" id="UP000008782">
    <property type="component" value="Unassembled WGS sequence"/>
</dbReference>
<name>E3QXR8_COLGM</name>
<proteinExistence type="predicted"/>
<dbReference type="EMBL" id="GG697397">
    <property type="protein sequence ID" value="EFQ35671.1"/>
    <property type="molecule type" value="Genomic_DNA"/>
</dbReference>
<feature type="region of interest" description="Disordered" evidence="1">
    <location>
        <begin position="77"/>
        <end position="118"/>
    </location>
</feature>
<dbReference type="AlphaFoldDB" id="E3QXR8"/>
<feature type="region of interest" description="Disordered" evidence="1">
    <location>
        <begin position="1"/>
        <end position="62"/>
    </location>
</feature>
<reference evidence="3" key="1">
    <citation type="journal article" date="2012" name="Nat. Genet.">
        <title>Lifestyle transitions in plant pathogenic Colletotrichum fungi deciphered by genome and transcriptome analyses.</title>
        <authorList>
            <person name="O'Connell R.J."/>
            <person name="Thon M.R."/>
            <person name="Hacquard S."/>
            <person name="Amyotte S.G."/>
            <person name="Kleemann J."/>
            <person name="Torres M.F."/>
            <person name="Damm U."/>
            <person name="Buiate E.A."/>
            <person name="Epstein L."/>
            <person name="Alkan N."/>
            <person name="Altmueller J."/>
            <person name="Alvarado-Balderrama L."/>
            <person name="Bauser C.A."/>
            <person name="Becker C."/>
            <person name="Birren B.W."/>
            <person name="Chen Z."/>
            <person name="Choi J."/>
            <person name="Crouch J.A."/>
            <person name="Duvick J.P."/>
            <person name="Farman M.A."/>
            <person name="Gan P."/>
            <person name="Heiman D."/>
            <person name="Henrissat B."/>
            <person name="Howard R.J."/>
            <person name="Kabbage M."/>
            <person name="Koch C."/>
            <person name="Kracher B."/>
            <person name="Kubo Y."/>
            <person name="Law A.D."/>
            <person name="Lebrun M.-H."/>
            <person name="Lee Y.-H."/>
            <person name="Miyara I."/>
            <person name="Moore N."/>
            <person name="Neumann U."/>
            <person name="Nordstroem K."/>
            <person name="Panaccione D.G."/>
            <person name="Panstruga R."/>
            <person name="Place M."/>
            <person name="Proctor R.H."/>
            <person name="Prusky D."/>
            <person name="Rech G."/>
            <person name="Reinhardt R."/>
            <person name="Rollins J.A."/>
            <person name="Rounsley S."/>
            <person name="Schardl C.L."/>
            <person name="Schwartz D.C."/>
            <person name="Shenoy N."/>
            <person name="Shirasu K."/>
            <person name="Sikhakolli U.R."/>
            <person name="Stueber K."/>
            <person name="Sukno S.A."/>
            <person name="Sweigard J.A."/>
            <person name="Takano Y."/>
            <person name="Takahara H."/>
            <person name="Trail F."/>
            <person name="van der Does H.C."/>
            <person name="Voll L.M."/>
            <person name="Will I."/>
            <person name="Young S."/>
            <person name="Zeng Q."/>
            <person name="Zhang J."/>
            <person name="Zhou S."/>
            <person name="Dickman M.B."/>
            <person name="Schulze-Lefert P."/>
            <person name="Ver Loren van Themaat E."/>
            <person name="Ma L.-J."/>
            <person name="Vaillancourt L.J."/>
        </authorList>
    </citation>
    <scope>NUCLEOTIDE SEQUENCE [LARGE SCALE GENOMIC DNA]</scope>
    <source>
        <strain evidence="3">M1.001 / M2 / FGSC 10212</strain>
    </source>
</reference>
<dbReference type="HOGENOM" id="CLU_2072962_0_0_1"/>
<gene>
    <name evidence="2" type="ORF">GLRG_10815</name>
</gene>
<accession>E3QXR8</accession>
<organism evidence="3">
    <name type="scientific">Colletotrichum graminicola (strain M1.001 / M2 / FGSC 10212)</name>
    <name type="common">Maize anthracnose fungus</name>
    <name type="synonym">Glomerella graminicola</name>
    <dbReference type="NCBI Taxonomy" id="645133"/>
    <lineage>
        <taxon>Eukaryota</taxon>
        <taxon>Fungi</taxon>
        <taxon>Dikarya</taxon>
        <taxon>Ascomycota</taxon>
        <taxon>Pezizomycotina</taxon>
        <taxon>Sordariomycetes</taxon>
        <taxon>Hypocreomycetidae</taxon>
        <taxon>Glomerellales</taxon>
        <taxon>Glomerellaceae</taxon>
        <taxon>Colletotrichum</taxon>
        <taxon>Colletotrichum graminicola species complex</taxon>
    </lineage>
</organism>